<keyword evidence="4" id="KW-1185">Reference proteome</keyword>
<evidence type="ECO:0000256" key="1">
    <source>
        <dbReference type="SAM" id="Phobius"/>
    </source>
</evidence>
<accession>A0A2S7MXG2</accession>
<protein>
    <recommendedName>
        <fullName evidence="2">YcxB-like C-terminal domain-containing protein</fullName>
    </recommendedName>
</protein>
<dbReference type="Proteomes" id="UP000239663">
    <property type="component" value="Unassembled WGS sequence"/>
</dbReference>
<name>A0A2S7MXG2_9BACI</name>
<dbReference type="RefSeq" id="WP_104850130.1">
    <property type="nucleotide sequence ID" value="NZ_PKOZ01000009.1"/>
</dbReference>
<comment type="caution">
    <text evidence="3">The sequence shown here is derived from an EMBL/GenBank/DDBJ whole genome shotgun (WGS) entry which is preliminary data.</text>
</comment>
<dbReference type="OrthoDB" id="1496204at2"/>
<proteinExistence type="predicted"/>
<keyword evidence="1" id="KW-0812">Transmembrane</keyword>
<feature type="transmembrane region" description="Helical" evidence="1">
    <location>
        <begin position="35"/>
        <end position="52"/>
    </location>
</feature>
<dbReference type="Pfam" id="PF14317">
    <property type="entry name" value="YcxB"/>
    <property type="match status" value="1"/>
</dbReference>
<feature type="domain" description="YcxB-like C-terminal" evidence="2">
    <location>
        <begin position="111"/>
        <end position="167"/>
    </location>
</feature>
<organism evidence="3 4">
    <name type="scientific">Pradoshia eiseniae</name>
    <dbReference type="NCBI Taxonomy" id="2064768"/>
    <lineage>
        <taxon>Bacteria</taxon>
        <taxon>Bacillati</taxon>
        <taxon>Bacillota</taxon>
        <taxon>Bacilli</taxon>
        <taxon>Bacillales</taxon>
        <taxon>Bacillaceae</taxon>
        <taxon>Pradoshia</taxon>
    </lineage>
</organism>
<evidence type="ECO:0000313" key="3">
    <source>
        <dbReference type="EMBL" id="PQD94492.1"/>
    </source>
</evidence>
<reference evidence="3 4" key="1">
    <citation type="submission" date="2017-12" db="EMBL/GenBank/DDBJ databases">
        <title>Taxonomic description and draft genome of Pradoshia cofamensis Gen. nov., sp. nov., a thermotolerant bacillale isolated from anterior gut of earthworm Eisenia fetida.</title>
        <authorList>
            <person name="Saha T."/>
            <person name="Chakraborty R."/>
        </authorList>
    </citation>
    <scope>NUCLEOTIDE SEQUENCE [LARGE SCALE GENOMIC DNA]</scope>
    <source>
        <strain evidence="3 4">EAG3</strain>
    </source>
</reference>
<feature type="transmembrane region" description="Helical" evidence="1">
    <location>
        <begin position="58"/>
        <end position="81"/>
    </location>
</feature>
<gene>
    <name evidence="3" type="ORF">CYL18_13865</name>
</gene>
<dbReference type="InterPro" id="IPR025588">
    <property type="entry name" value="YcxB-like_C"/>
</dbReference>
<dbReference type="EMBL" id="PKOZ01000009">
    <property type="protein sequence ID" value="PQD94492.1"/>
    <property type="molecule type" value="Genomic_DNA"/>
</dbReference>
<dbReference type="AlphaFoldDB" id="A0A2S7MXG2"/>
<evidence type="ECO:0000259" key="2">
    <source>
        <dbReference type="Pfam" id="PF14317"/>
    </source>
</evidence>
<keyword evidence="1" id="KW-1133">Transmembrane helix</keyword>
<evidence type="ECO:0000313" key="4">
    <source>
        <dbReference type="Proteomes" id="UP000239663"/>
    </source>
</evidence>
<keyword evidence="1" id="KW-0472">Membrane</keyword>
<sequence length="179" mass="21531">MKLQYELNMEDIIQYYLHMSHTSLPFKKVVRRRKVRFFITLFILFIIYSFIWPVTNQLLYYVLCAVISMAGAYLYSFYIFYRIGRSLRKFHSKGKGGLYGKKVVEMTELGVTNQTGEGEPVRYEWQTIREVYITKLYVFIHVNELIVILIPRRAFADNDAWVQFIDKLKSFQAERRERH</sequence>